<reference evidence="1" key="1">
    <citation type="submission" date="2023-04" db="EMBL/GenBank/DDBJ databases">
        <title>Draft Genome sequencing of Naganishia species isolated from polar environments using Oxford Nanopore Technology.</title>
        <authorList>
            <person name="Leo P."/>
            <person name="Venkateswaran K."/>
        </authorList>
    </citation>
    <scope>NUCLEOTIDE SEQUENCE</scope>
    <source>
        <strain evidence="1">MNA-CCFEE 5423</strain>
    </source>
</reference>
<sequence>MLGLEAINQGSWDSMQTFLGLDKKPNTSATEFTREQLNVFRHLSVKYEASLPGWKASRDLASSLGDPDAAQLTAMIEQIEIKIAQMKEILDQQRSVIAGASGNGNVSSQGSVSKENELPNSAMSAKSITPTNIPQSSNTTVEDAPEEEIQRGRIVTEQSSYQSDGGGTSDMTGDPSSLPASAAQTIASMATSAPDAEPGQERKKNVWANLYPQGNLRSKREDGEESNR</sequence>
<keyword evidence="2" id="KW-1185">Reference proteome</keyword>
<evidence type="ECO:0000313" key="1">
    <source>
        <dbReference type="EMBL" id="KAJ9093069.1"/>
    </source>
</evidence>
<accession>A0ACC2V165</accession>
<dbReference type="Proteomes" id="UP001227268">
    <property type="component" value="Unassembled WGS sequence"/>
</dbReference>
<dbReference type="EMBL" id="JASBWT010000033">
    <property type="protein sequence ID" value="KAJ9093069.1"/>
    <property type="molecule type" value="Genomic_DNA"/>
</dbReference>
<name>A0ACC2V165_9TREE</name>
<comment type="caution">
    <text evidence="1">The sequence shown here is derived from an EMBL/GenBank/DDBJ whole genome shotgun (WGS) entry which is preliminary data.</text>
</comment>
<protein>
    <submittedName>
        <fullName evidence="1">Uncharacterized protein</fullName>
    </submittedName>
</protein>
<gene>
    <name evidence="1" type="ORF">QFC21_006562</name>
</gene>
<evidence type="ECO:0000313" key="2">
    <source>
        <dbReference type="Proteomes" id="UP001227268"/>
    </source>
</evidence>
<organism evidence="1 2">
    <name type="scientific">Naganishia friedmannii</name>
    <dbReference type="NCBI Taxonomy" id="89922"/>
    <lineage>
        <taxon>Eukaryota</taxon>
        <taxon>Fungi</taxon>
        <taxon>Dikarya</taxon>
        <taxon>Basidiomycota</taxon>
        <taxon>Agaricomycotina</taxon>
        <taxon>Tremellomycetes</taxon>
        <taxon>Filobasidiales</taxon>
        <taxon>Filobasidiaceae</taxon>
        <taxon>Naganishia</taxon>
    </lineage>
</organism>
<proteinExistence type="predicted"/>